<dbReference type="EMBL" id="JAFFZM010000006">
    <property type="protein sequence ID" value="MBO8199170.1"/>
    <property type="molecule type" value="Genomic_DNA"/>
</dbReference>
<evidence type="ECO:0000313" key="3">
    <source>
        <dbReference type="Proteomes" id="UP000721954"/>
    </source>
</evidence>
<reference evidence="2 3" key="1">
    <citation type="submission" date="2021-02" db="EMBL/GenBank/DDBJ databases">
        <title>Streptomyces spirodelae sp. nov., isolated from duckweed.</title>
        <authorList>
            <person name="Saimee Y."/>
            <person name="Duangmal K."/>
        </authorList>
    </citation>
    <scope>NUCLEOTIDE SEQUENCE [LARGE SCALE GENOMIC DNA]</scope>
    <source>
        <strain evidence="2 3">DSM 42105</strain>
    </source>
</reference>
<feature type="transmembrane region" description="Helical" evidence="1">
    <location>
        <begin position="328"/>
        <end position="347"/>
    </location>
</feature>
<feature type="transmembrane region" description="Helical" evidence="1">
    <location>
        <begin position="293"/>
        <end position="316"/>
    </location>
</feature>
<dbReference type="RefSeq" id="WP_209210894.1">
    <property type="nucleotide sequence ID" value="NZ_JAFFZM010000006.1"/>
</dbReference>
<evidence type="ECO:0000313" key="2">
    <source>
        <dbReference type="EMBL" id="MBO8199170.1"/>
    </source>
</evidence>
<dbReference type="Proteomes" id="UP000721954">
    <property type="component" value="Unassembled WGS sequence"/>
</dbReference>
<keyword evidence="1" id="KW-1133">Transmembrane helix</keyword>
<gene>
    <name evidence="2" type="ORF">JW613_12760</name>
</gene>
<name>A0ABS3XUW2_9ACTN</name>
<keyword evidence="3" id="KW-1185">Reference proteome</keyword>
<proteinExistence type="predicted"/>
<keyword evidence="1" id="KW-0812">Transmembrane</keyword>
<feature type="transmembrane region" description="Helical" evidence="1">
    <location>
        <begin position="43"/>
        <end position="63"/>
    </location>
</feature>
<dbReference type="GeneID" id="96259484"/>
<feature type="transmembrane region" description="Helical" evidence="1">
    <location>
        <begin position="17"/>
        <end position="37"/>
    </location>
</feature>
<feature type="transmembrane region" description="Helical" evidence="1">
    <location>
        <begin position="362"/>
        <end position="382"/>
    </location>
</feature>
<keyword evidence="1" id="KW-0472">Membrane</keyword>
<evidence type="ECO:0000256" key="1">
    <source>
        <dbReference type="SAM" id="Phobius"/>
    </source>
</evidence>
<organism evidence="2 3">
    <name type="scientific">Streptomyces smyrnaeus</name>
    <dbReference type="NCBI Taxonomy" id="1387713"/>
    <lineage>
        <taxon>Bacteria</taxon>
        <taxon>Bacillati</taxon>
        <taxon>Actinomycetota</taxon>
        <taxon>Actinomycetes</taxon>
        <taxon>Kitasatosporales</taxon>
        <taxon>Streptomycetaceae</taxon>
        <taxon>Streptomyces</taxon>
    </lineage>
</organism>
<accession>A0ABS3XUW2</accession>
<feature type="transmembrane region" description="Helical" evidence="1">
    <location>
        <begin position="169"/>
        <end position="190"/>
    </location>
</feature>
<sequence length="519" mass="56322">MNDAREVLCRPRWRRTLWFFVGLGAAGMGVAVVGTLLRDELAVVWLGVGLLLAPLGVAALYAATARVRADAYGLRSWTLLSRWSVPWQDVADLRIQLRHERNHRARTTRRVSVLLCDGGKRLLPLPHGPCDDPDFDAELDVLRALHRRHGTPRSSHLPVLTYRTVGRTWAGALSLCVLLLAGAGVAAWFVPNASSQERAWVSAAPCTSRTPADERDECLTTLSAEIERTEAGRPKHSSWLYFTDSRPQKRLAVSREAALAFDAGDSVELTVWRREVMEVAGEGHVWRNHIADAGALAVVAAAVALAAVYPGTKVLLRLRARRRPDDEVLPSALPFAGALVGTAVWLLPLCYRHPTGLASSEAVAWAVAGSLVTLGLFVRAWYATRVRTPAADAEDAAAEVSAEPEREAFLAARFLEHTEYNPHGFGTHIVVGDGPPAVTPHPGPGRFAARPIPVERLTVRDVRRVRGDDGDTVPRGWHIAELDDAGTPVRLAAAPDDLARLVRELGSARTSAQAAGPRT</sequence>
<protein>
    <submittedName>
        <fullName evidence="2">PH domain-containing protein</fullName>
    </submittedName>
</protein>
<comment type="caution">
    <text evidence="2">The sequence shown here is derived from an EMBL/GenBank/DDBJ whole genome shotgun (WGS) entry which is preliminary data.</text>
</comment>